<organism evidence="2 3">
    <name type="scientific">Cinara cedri</name>
    <dbReference type="NCBI Taxonomy" id="506608"/>
    <lineage>
        <taxon>Eukaryota</taxon>
        <taxon>Metazoa</taxon>
        <taxon>Ecdysozoa</taxon>
        <taxon>Arthropoda</taxon>
        <taxon>Hexapoda</taxon>
        <taxon>Insecta</taxon>
        <taxon>Pterygota</taxon>
        <taxon>Neoptera</taxon>
        <taxon>Paraneoptera</taxon>
        <taxon>Hemiptera</taxon>
        <taxon>Sternorrhyncha</taxon>
        <taxon>Aphidomorpha</taxon>
        <taxon>Aphidoidea</taxon>
        <taxon>Aphididae</taxon>
        <taxon>Lachninae</taxon>
        <taxon>Cinara</taxon>
    </lineage>
</organism>
<dbReference type="AlphaFoldDB" id="A0A5E4NLY4"/>
<dbReference type="Proteomes" id="UP000325440">
    <property type="component" value="Unassembled WGS sequence"/>
</dbReference>
<keyword evidence="3" id="KW-1185">Reference proteome</keyword>
<dbReference type="SUPFAM" id="SSF117281">
    <property type="entry name" value="Kelch motif"/>
    <property type="match status" value="1"/>
</dbReference>
<dbReference type="Gene3D" id="2.120.10.80">
    <property type="entry name" value="Kelch-type beta propeller"/>
    <property type="match status" value="1"/>
</dbReference>
<protein>
    <submittedName>
        <fullName evidence="2">Kelch repeat type 1,Kelch-type beta propeller</fullName>
    </submittedName>
</protein>
<dbReference type="Pfam" id="PF07646">
    <property type="entry name" value="Kelch_2"/>
    <property type="match status" value="1"/>
</dbReference>
<keyword evidence="1" id="KW-0880">Kelch repeat</keyword>
<reference evidence="2 3" key="1">
    <citation type="submission" date="2019-08" db="EMBL/GenBank/DDBJ databases">
        <authorList>
            <person name="Alioto T."/>
            <person name="Alioto T."/>
            <person name="Gomez Garrido J."/>
        </authorList>
    </citation>
    <scope>NUCLEOTIDE SEQUENCE [LARGE SCALE GENOMIC DNA]</scope>
</reference>
<sequence length="78" mass="8686">MLIKYTQFGVIVLNNCIYTVGGLERDNDFNSAEVGGNCGDQYLTFVEYYNPDTDMWTSVIDMHIGRSRVAVGILNGLS</sequence>
<dbReference type="InterPro" id="IPR006652">
    <property type="entry name" value="Kelch_1"/>
</dbReference>
<gene>
    <name evidence="2" type="ORF">CINCED_3A003366</name>
</gene>
<dbReference type="InterPro" id="IPR011498">
    <property type="entry name" value="Kelch_2"/>
</dbReference>
<proteinExistence type="predicted"/>
<name>A0A5E4NLY4_9HEMI</name>
<evidence type="ECO:0000256" key="1">
    <source>
        <dbReference type="ARBA" id="ARBA00022441"/>
    </source>
</evidence>
<accession>A0A5E4NLY4</accession>
<dbReference type="EMBL" id="CABPRJ010002386">
    <property type="protein sequence ID" value="VVC44735.1"/>
    <property type="molecule type" value="Genomic_DNA"/>
</dbReference>
<dbReference type="InterPro" id="IPR015915">
    <property type="entry name" value="Kelch-typ_b-propeller"/>
</dbReference>
<evidence type="ECO:0000313" key="3">
    <source>
        <dbReference type="Proteomes" id="UP000325440"/>
    </source>
</evidence>
<evidence type="ECO:0000313" key="2">
    <source>
        <dbReference type="EMBL" id="VVC44735.1"/>
    </source>
</evidence>
<dbReference type="OrthoDB" id="6623197at2759"/>
<dbReference type="SMART" id="SM00612">
    <property type="entry name" value="Kelch"/>
    <property type="match status" value="1"/>
</dbReference>